<evidence type="ECO:0000256" key="2">
    <source>
        <dbReference type="ARBA" id="ARBA00049661"/>
    </source>
</evidence>
<dbReference type="AlphaFoldDB" id="A0AB39QUY9"/>
<sequence>MSGDALRGGITDAELRERFGPVFKEIALGALDREAARGLPHEEVKALRTAGFGRVRVPVESGGLGATLPQFFRLLIALAEADSNLPQLWRGHIGFVESLLVHQDPKVRERWLRRISAGAIVGNAQSEQGNSSFWENVTTVRPAGSGDEAGWSLSGRKFYSTGSLFADWIQTTATLDAEHSANVLVPAGAPGVRRIDDWDGFGQRLTGSGTTVFEDVRIAPEDVETYRNGAFRGTALFAVFQLVHLATLSGIARAAVRDIIAFVQQRGRNLANPLYPQPRLDPQIQQVVGRVRAKSFAASATTLAAVDELDRVHRAQLAQEATPELFDAADLAAFAAQTAVIELVLDLTTEIFEVGGASAVTERFRLDRHWRNARTLASHNPVIHRQTIVGDAALNGTSPSEWITRTWQAVRVNQAGAPTDNPTVHPHDTARVSPHRSAS</sequence>
<protein>
    <submittedName>
        <fullName evidence="6">Acyl-CoA dehydrogenase family protein</fullName>
    </submittedName>
</protein>
<dbReference type="InterPro" id="IPR013786">
    <property type="entry name" value="AcylCoA_DH/ox_N"/>
</dbReference>
<dbReference type="InterPro" id="IPR046373">
    <property type="entry name" value="Acyl-CoA_Oxase/DH_mid-dom_sf"/>
</dbReference>
<dbReference type="InterPro" id="IPR037069">
    <property type="entry name" value="AcylCoA_DH/ox_N_sf"/>
</dbReference>
<dbReference type="Pfam" id="PF08028">
    <property type="entry name" value="Acyl-CoA_dh_2"/>
    <property type="match status" value="1"/>
</dbReference>
<dbReference type="InterPro" id="IPR009100">
    <property type="entry name" value="AcylCoA_DH/oxidase_NM_dom_sf"/>
</dbReference>
<dbReference type="GO" id="GO:0003995">
    <property type="term" value="F:acyl-CoA dehydrogenase activity"/>
    <property type="evidence" value="ECO:0007669"/>
    <property type="project" value="TreeGrafter"/>
</dbReference>
<feature type="domain" description="Acyl-CoA dehydrogenase C-terminal" evidence="5">
    <location>
        <begin position="244"/>
        <end position="380"/>
    </location>
</feature>
<dbReference type="EMBL" id="CP163441">
    <property type="protein sequence ID" value="XDQ47323.1"/>
    <property type="molecule type" value="Genomic_DNA"/>
</dbReference>
<dbReference type="PANTHER" id="PTHR48083:SF19">
    <property type="entry name" value="FLAVIN-DEPENDENT MONOOXYGENASE, OXYGENASE SUBUNIT HSAA"/>
    <property type="match status" value="1"/>
</dbReference>
<comment type="similarity">
    <text evidence="2">Belongs to the HpaH/HsaA monooxygenase family.</text>
</comment>
<dbReference type="RefSeq" id="WP_369226274.1">
    <property type="nucleotide sequence ID" value="NZ_CP163441.1"/>
</dbReference>
<dbReference type="InterPro" id="IPR050741">
    <property type="entry name" value="Acyl-CoA_dehydrogenase"/>
</dbReference>
<dbReference type="SUPFAM" id="SSF56645">
    <property type="entry name" value="Acyl-CoA dehydrogenase NM domain-like"/>
    <property type="match status" value="1"/>
</dbReference>
<dbReference type="InterPro" id="IPR013107">
    <property type="entry name" value="Acyl-CoA_DH_C"/>
</dbReference>
<evidence type="ECO:0000256" key="1">
    <source>
        <dbReference type="ARBA" id="ARBA00023002"/>
    </source>
</evidence>
<feature type="region of interest" description="Disordered" evidence="3">
    <location>
        <begin position="416"/>
        <end position="439"/>
    </location>
</feature>
<dbReference type="PANTHER" id="PTHR48083">
    <property type="entry name" value="MEDIUM-CHAIN SPECIFIC ACYL-COA DEHYDROGENASE, MITOCHONDRIAL-RELATED"/>
    <property type="match status" value="1"/>
</dbReference>
<dbReference type="PIRSF" id="PIRSF016578">
    <property type="entry name" value="HsaA"/>
    <property type="match status" value="1"/>
</dbReference>
<dbReference type="GO" id="GO:0050660">
    <property type="term" value="F:flavin adenine dinucleotide binding"/>
    <property type="evidence" value="ECO:0007669"/>
    <property type="project" value="InterPro"/>
</dbReference>
<keyword evidence="1" id="KW-0560">Oxidoreductase</keyword>
<dbReference type="Gene3D" id="1.20.140.10">
    <property type="entry name" value="Butyryl-CoA Dehydrogenase, subunit A, domain 3"/>
    <property type="match status" value="1"/>
</dbReference>
<accession>A0AB39QUY9</accession>
<evidence type="ECO:0000259" key="5">
    <source>
        <dbReference type="Pfam" id="PF08028"/>
    </source>
</evidence>
<gene>
    <name evidence="6" type="ORF">AB5J52_36455</name>
</gene>
<organism evidence="6">
    <name type="scientific">Streptomyces sp. R39</name>
    <dbReference type="NCBI Taxonomy" id="3238631"/>
    <lineage>
        <taxon>Bacteria</taxon>
        <taxon>Bacillati</taxon>
        <taxon>Actinomycetota</taxon>
        <taxon>Actinomycetes</taxon>
        <taxon>Kitasatosporales</taxon>
        <taxon>Streptomycetaceae</taxon>
        <taxon>Streptomyces</taxon>
    </lineage>
</organism>
<dbReference type="Gene3D" id="2.40.110.10">
    <property type="entry name" value="Butyryl-CoA Dehydrogenase, subunit A, domain 2"/>
    <property type="match status" value="1"/>
</dbReference>
<dbReference type="Pfam" id="PF02771">
    <property type="entry name" value="Acyl-CoA_dh_N"/>
    <property type="match status" value="1"/>
</dbReference>
<reference evidence="6" key="1">
    <citation type="submission" date="2024-07" db="EMBL/GenBank/DDBJ databases">
        <authorList>
            <person name="Yu S.T."/>
        </authorList>
    </citation>
    <scope>NUCLEOTIDE SEQUENCE</scope>
    <source>
        <strain evidence="6">R39</strain>
    </source>
</reference>
<dbReference type="GO" id="GO:0005737">
    <property type="term" value="C:cytoplasm"/>
    <property type="evidence" value="ECO:0007669"/>
    <property type="project" value="TreeGrafter"/>
</dbReference>
<dbReference type="InterPro" id="IPR036250">
    <property type="entry name" value="AcylCo_DH-like_C"/>
</dbReference>
<dbReference type="GO" id="GO:0033539">
    <property type="term" value="P:fatty acid beta-oxidation using acyl-CoA dehydrogenase"/>
    <property type="evidence" value="ECO:0007669"/>
    <property type="project" value="TreeGrafter"/>
</dbReference>
<dbReference type="GO" id="GO:0016712">
    <property type="term" value="F:oxidoreductase activity, acting on paired donors, with incorporation or reduction of molecular oxygen, reduced flavin or flavoprotein as one donor, and incorporation of one atom of oxygen"/>
    <property type="evidence" value="ECO:0007669"/>
    <property type="project" value="TreeGrafter"/>
</dbReference>
<evidence type="ECO:0000313" key="6">
    <source>
        <dbReference type="EMBL" id="XDQ47323.1"/>
    </source>
</evidence>
<dbReference type="Gene3D" id="1.10.540.10">
    <property type="entry name" value="Acyl-CoA dehydrogenase/oxidase, N-terminal domain"/>
    <property type="match status" value="1"/>
</dbReference>
<name>A0AB39QUY9_9ACTN</name>
<proteinExistence type="inferred from homology"/>
<feature type="domain" description="Acyl-CoA dehydrogenase/oxidase N-terminal" evidence="4">
    <location>
        <begin position="24"/>
        <end position="118"/>
    </location>
</feature>
<evidence type="ECO:0000259" key="4">
    <source>
        <dbReference type="Pfam" id="PF02771"/>
    </source>
</evidence>
<evidence type="ECO:0000256" key="3">
    <source>
        <dbReference type="SAM" id="MobiDB-lite"/>
    </source>
</evidence>
<dbReference type="SUPFAM" id="SSF47203">
    <property type="entry name" value="Acyl-CoA dehydrogenase C-terminal domain-like"/>
    <property type="match status" value="1"/>
</dbReference>